<gene>
    <name evidence="2" type="ORF">SAMN04487891_104208</name>
</gene>
<dbReference type="Proteomes" id="UP000198940">
    <property type="component" value="Unassembled WGS sequence"/>
</dbReference>
<dbReference type="Gene3D" id="2.40.160.60">
    <property type="entry name" value="Outer membrane protein transport protein (OMPP1/FadL/TodX)"/>
    <property type="match status" value="1"/>
</dbReference>
<reference evidence="2 3" key="1">
    <citation type="submission" date="2016-10" db="EMBL/GenBank/DDBJ databases">
        <authorList>
            <person name="Varghese N."/>
            <person name="Submissions S."/>
        </authorList>
    </citation>
    <scope>NUCLEOTIDE SEQUENCE [LARGE SCALE GENOMIC DNA]</scope>
    <source>
        <strain evidence="2 3">DSM 26351</strain>
    </source>
</reference>
<accession>A0A1I1FIM8</accession>
<evidence type="ECO:0008006" key="4">
    <source>
        <dbReference type="Google" id="ProtNLM"/>
    </source>
</evidence>
<dbReference type="SUPFAM" id="SSF56935">
    <property type="entry name" value="Porins"/>
    <property type="match status" value="1"/>
</dbReference>
<name>A0A1I1FIM8_9FLAO</name>
<sequence>MQFMMNKCFLLVGFLPWLMMGQTNTITASPYSLFGIGVNTKSNIGKNSALGGGGYALQSDYLINTQNPASFADIPENIFLYDFGLTAELSSISSRGKEEKRLAGNISSIAIASTISKRSGFGLTLEPYSDVGYALIGVESNIEGSYDTFVSNVFGSGGLNDLRFNYGYRMTDKFGVGMGLSYYFGTIKETQKIQSNYNSLFVEDKNKYSGVRIDLGFQGAIVDQLKFGFRMRMPTTLKVTHDRKVSKMVSLIPKPEIIENTTGEHLPNFELPLEVGGGIVYTPNESWALNLDFSYNFWNATDQHDNIGSFIDQKVVGFGMEYVIDDQGYNYWKQIKFRAGMNYDTGYLEVYDRTVDGYSIMAGIGIPLSKSRKSTLNLSYNRNQYGASQGILVEETFNTFNINLSLGDIWFLKRKIN</sequence>
<protein>
    <recommendedName>
        <fullName evidence="4">Long-chain fatty acid transport protein</fullName>
    </recommendedName>
</protein>
<dbReference type="EMBL" id="FOKU01000004">
    <property type="protein sequence ID" value="SFB98836.1"/>
    <property type="molecule type" value="Genomic_DNA"/>
</dbReference>
<evidence type="ECO:0000313" key="2">
    <source>
        <dbReference type="EMBL" id="SFB98836.1"/>
    </source>
</evidence>
<feature type="chain" id="PRO_5045389250" description="Long-chain fatty acid transport protein" evidence="1">
    <location>
        <begin position="29"/>
        <end position="417"/>
    </location>
</feature>
<feature type="signal peptide" evidence="1">
    <location>
        <begin position="1"/>
        <end position="28"/>
    </location>
</feature>
<keyword evidence="1" id="KW-0732">Signal</keyword>
<evidence type="ECO:0000313" key="3">
    <source>
        <dbReference type="Proteomes" id="UP000198940"/>
    </source>
</evidence>
<organism evidence="2 3">
    <name type="scientific">Flagellimonas taeanensis</name>
    <dbReference type="NCBI Taxonomy" id="1005926"/>
    <lineage>
        <taxon>Bacteria</taxon>
        <taxon>Pseudomonadati</taxon>
        <taxon>Bacteroidota</taxon>
        <taxon>Flavobacteriia</taxon>
        <taxon>Flavobacteriales</taxon>
        <taxon>Flavobacteriaceae</taxon>
        <taxon>Flagellimonas</taxon>
    </lineage>
</organism>
<proteinExistence type="predicted"/>
<evidence type="ECO:0000256" key="1">
    <source>
        <dbReference type="SAM" id="SignalP"/>
    </source>
</evidence>
<comment type="caution">
    <text evidence="2">The sequence shown here is derived from an EMBL/GenBank/DDBJ whole genome shotgun (WGS) entry which is preliminary data.</text>
</comment>
<keyword evidence="3" id="KW-1185">Reference proteome</keyword>